<dbReference type="Proteomes" id="UP000008635">
    <property type="component" value="Chromosome"/>
</dbReference>
<feature type="chain" id="PRO_5003228460" description="Outer membrane protein beta-barrel domain-containing protein" evidence="1">
    <location>
        <begin position="20"/>
        <end position="155"/>
    </location>
</feature>
<dbReference type="AlphaFoldDB" id="E8U847"/>
<accession>E8U847</accession>
<dbReference type="HOGENOM" id="CLU_1575896_0_0_0"/>
<dbReference type="STRING" id="709986.Deima_1587"/>
<proteinExistence type="predicted"/>
<reference evidence="2 3" key="1">
    <citation type="journal article" date="2011" name="Stand. Genomic Sci.">
        <title>Complete genome sequence of Deinococcus maricopensis type strain (LB-34).</title>
        <authorList>
            <person name="Pukall R."/>
            <person name="Zeytun A."/>
            <person name="Lucas S."/>
            <person name="Lapidus A."/>
            <person name="Hammon N."/>
            <person name="Deshpande S."/>
            <person name="Nolan M."/>
            <person name="Cheng J.F."/>
            <person name="Pitluck S."/>
            <person name="Liolios K."/>
            <person name="Pagani I."/>
            <person name="Mikhailova N."/>
            <person name="Ivanova N."/>
            <person name="Mavromatis K."/>
            <person name="Pati A."/>
            <person name="Tapia R."/>
            <person name="Han C."/>
            <person name="Goodwin L."/>
            <person name="Chen A."/>
            <person name="Palaniappan K."/>
            <person name="Land M."/>
            <person name="Hauser L."/>
            <person name="Chang Y.J."/>
            <person name="Jeffries C.D."/>
            <person name="Brambilla E.M."/>
            <person name="Rohde M."/>
            <person name="Goker M."/>
            <person name="Detter J.C."/>
            <person name="Woyke T."/>
            <person name="Bristow J."/>
            <person name="Eisen J.A."/>
            <person name="Markowitz V."/>
            <person name="Hugenholtz P."/>
            <person name="Kyrpides N.C."/>
            <person name="Klenk H.P."/>
        </authorList>
    </citation>
    <scope>NUCLEOTIDE SEQUENCE [LARGE SCALE GENOMIC DNA]</scope>
    <source>
        <strain evidence="3">DSM 21211 / LMG 22137 / NRRL B-23946 / LB-34</strain>
    </source>
</reference>
<sequence precursor="true">MKKALMMLALATGASVASAESYYGLYVLGGQYTVENGDSAVRYGIGLPLGYAGGDGIALALTGDVSYLARGGNLSDSGRWMYGAGLGAGVAFATSGGSSAGVGFVRPFALLNAEFNTQGSVRPFLELNGGPSVYFGAGSAVLPFTLGARLGINFH</sequence>
<keyword evidence="3" id="KW-1185">Reference proteome</keyword>
<dbReference type="EMBL" id="CP002454">
    <property type="protein sequence ID" value="ADV67236.1"/>
    <property type="molecule type" value="Genomic_DNA"/>
</dbReference>
<name>E8U847_DEIML</name>
<organism evidence="2 3">
    <name type="scientific">Deinococcus maricopensis (strain DSM 21211 / LMG 22137 / NRRL B-23946 / LB-34)</name>
    <dbReference type="NCBI Taxonomy" id="709986"/>
    <lineage>
        <taxon>Bacteria</taxon>
        <taxon>Thermotogati</taxon>
        <taxon>Deinococcota</taxon>
        <taxon>Deinococci</taxon>
        <taxon>Deinococcales</taxon>
        <taxon>Deinococcaceae</taxon>
        <taxon>Deinococcus</taxon>
    </lineage>
</organism>
<evidence type="ECO:0000313" key="2">
    <source>
        <dbReference type="EMBL" id="ADV67236.1"/>
    </source>
</evidence>
<feature type="signal peptide" evidence="1">
    <location>
        <begin position="1"/>
        <end position="19"/>
    </location>
</feature>
<evidence type="ECO:0000256" key="1">
    <source>
        <dbReference type="SAM" id="SignalP"/>
    </source>
</evidence>
<reference evidence="3" key="2">
    <citation type="submission" date="2011-01" db="EMBL/GenBank/DDBJ databases">
        <title>The complete genome of Deinococcus maricopensis DSM 21211.</title>
        <authorList>
            <consortium name="US DOE Joint Genome Institute (JGI-PGF)"/>
            <person name="Lucas S."/>
            <person name="Copeland A."/>
            <person name="Lapidus A."/>
            <person name="Goodwin L."/>
            <person name="Pitluck S."/>
            <person name="Kyrpides N."/>
            <person name="Mavromatis K."/>
            <person name="Pagani I."/>
            <person name="Ivanova N."/>
            <person name="Ovchinnikova G."/>
            <person name="Zeytun A."/>
            <person name="Detter J.C."/>
            <person name="Han C."/>
            <person name="Land M."/>
            <person name="Hauser L."/>
            <person name="Markowitz V."/>
            <person name="Cheng J.-F."/>
            <person name="Hugenholtz P."/>
            <person name="Woyke T."/>
            <person name="Wu D."/>
            <person name="Pukall R."/>
            <person name="Gehrich-Schroeter G."/>
            <person name="Brambilla E."/>
            <person name="Klenk H.-P."/>
            <person name="Eisen J.A."/>
        </authorList>
    </citation>
    <scope>NUCLEOTIDE SEQUENCE [LARGE SCALE GENOMIC DNA]</scope>
    <source>
        <strain evidence="3">DSM 21211 / LMG 22137 / NRRL B-23946 / LB-34</strain>
    </source>
</reference>
<dbReference type="RefSeq" id="WP_013556741.1">
    <property type="nucleotide sequence ID" value="NC_014958.1"/>
</dbReference>
<protein>
    <recommendedName>
        <fullName evidence="4">Outer membrane protein beta-barrel domain-containing protein</fullName>
    </recommendedName>
</protein>
<keyword evidence="1" id="KW-0732">Signal</keyword>
<evidence type="ECO:0008006" key="4">
    <source>
        <dbReference type="Google" id="ProtNLM"/>
    </source>
</evidence>
<dbReference type="OrthoDB" id="72901at2"/>
<evidence type="ECO:0000313" key="3">
    <source>
        <dbReference type="Proteomes" id="UP000008635"/>
    </source>
</evidence>
<dbReference type="KEGG" id="dmr:Deima_1587"/>
<gene>
    <name evidence="2" type="ordered locus">Deima_1587</name>
</gene>